<evidence type="ECO:0000313" key="1">
    <source>
        <dbReference type="EMBL" id="SFK97762.1"/>
    </source>
</evidence>
<keyword evidence="2" id="KW-1185">Reference proteome</keyword>
<gene>
    <name evidence="1" type="ORF">SAMN04488085_10584</name>
</gene>
<name>A0A1I4DVY8_9ACTN</name>
<evidence type="ECO:0000313" key="2">
    <source>
        <dbReference type="Proteomes" id="UP000199152"/>
    </source>
</evidence>
<dbReference type="Gene3D" id="3.30.750.24">
    <property type="entry name" value="STAS domain"/>
    <property type="match status" value="1"/>
</dbReference>
<dbReference type="InParanoid" id="A0A1I4DVY8"/>
<dbReference type="RefSeq" id="WP_091323787.1">
    <property type="nucleotide sequence ID" value="NZ_FOSW01000005.1"/>
</dbReference>
<dbReference type="OrthoDB" id="5197889at2"/>
<dbReference type="AlphaFoldDB" id="A0A1I4DVY8"/>
<organism evidence="1 2">
    <name type="scientific">Geodermatophilus ruber</name>
    <dbReference type="NCBI Taxonomy" id="504800"/>
    <lineage>
        <taxon>Bacteria</taxon>
        <taxon>Bacillati</taxon>
        <taxon>Actinomycetota</taxon>
        <taxon>Actinomycetes</taxon>
        <taxon>Geodermatophilales</taxon>
        <taxon>Geodermatophilaceae</taxon>
        <taxon>Geodermatophilus</taxon>
    </lineage>
</organism>
<dbReference type="STRING" id="504800.SAMN04488085_10584"/>
<sequence length="98" mass="10832">MDRERGRTIDAVDTGIRPRAPLFTASIDEARAAVRVRGHLDRIGADMLCRSVEGLRSRGHRRLTVELRPPATVDPEAWELLAGLADRLAADGVRLDVH</sequence>
<accession>A0A1I4DVY8</accession>
<evidence type="ECO:0008006" key="3">
    <source>
        <dbReference type="Google" id="ProtNLM"/>
    </source>
</evidence>
<dbReference type="Proteomes" id="UP000199152">
    <property type="component" value="Unassembled WGS sequence"/>
</dbReference>
<dbReference type="InterPro" id="IPR036513">
    <property type="entry name" value="STAS_dom_sf"/>
</dbReference>
<reference evidence="1 2" key="1">
    <citation type="submission" date="2016-10" db="EMBL/GenBank/DDBJ databases">
        <authorList>
            <person name="de Groot N.N."/>
        </authorList>
    </citation>
    <scope>NUCLEOTIDE SEQUENCE [LARGE SCALE GENOMIC DNA]</scope>
    <source>
        <strain evidence="1 2">DSM 45317</strain>
    </source>
</reference>
<protein>
    <recommendedName>
        <fullName evidence="3">STAS domain-containing protein</fullName>
    </recommendedName>
</protein>
<dbReference type="EMBL" id="FOSW01000005">
    <property type="protein sequence ID" value="SFK97762.1"/>
    <property type="molecule type" value="Genomic_DNA"/>
</dbReference>
<proteinExistence type="predicted"/>